<evidence type="ECO:0000256" key="4">
    <source>
        <dbReference type="ARBA" id="ARBA00022679"/>
    </source>
</evidence>
<keyword evidence="7" id="KW-1133">Transmembrane helix</keyword>
<dbReference type="EC" id="2.7.13.3" evidence="2"/>
<dbReference type="PATRIC" id="fig|927665.4.peg.2482"/>
<comment type="caution">
    <text evidence="9">The sequence shown here is derived from an EMBL/GenBank/DDBJ whole genome shotgun (WGS) entry which is preliminary data.</text>
</comment>
<evidence type="ECO:0000256" key="6">
    <source>
        <dbReference type="ARBA" id="ARBA00023012"/>
    </source>
</evidence>
<dbReference type="Pfam" id="PF00512">
    <property type="entry name" value="HisKA"/>
    <property type="match status" value="1"/>
</dbReference>
<dbReference type="InterPro" id="IPR005467">
    <property type="entry name" value="His_kinase_dom"/>
</dbReference>
<evidence type="ECO:0000256" key="3">
    <source>
        <dbReference type="ARBA" id="ARBA00022553"/>
    </source>
</evidence>
<keyword evidence="7" id="KW-0812">Transmembrane</keyword>
<dbReference type="SUPFAM" id="SSF81901">
    <property type="entry name" value="HCP-like"/>
    <property type="match status" value="1"/>
</dbReference>
<dbReference type="InterPro" id="IPR036890">
    <property type="entry name" value="HATPase_C_sf"/>
</dbReference>
<dbReference type="Pfam" id="PF02518">
    <property type="entry name" value="HATPase_c"/>
    <property type="match status" value="1"/>
</dbReference>
<keyword evidence="3" id="KW-0597">Phosphoprotein</keyword>
<dbReference type="GO" id="GO:0000155">
    <property type="term" value="F:phosphorelay sensor kinase activity"/>
    <property type="evidence" value="ECO:0007669"/>
    <property type="project" value="InterPro"/>
</dbReference>
<sequence>MYKGSFRQHLKQGSLCLYCILCIFICIKATATNRTIRLDSLKAILSENPSPDVAIKTLKELSDLYRQKPEEAGYLHRLLNLGIQVDSVQAVYAAAANLSRYYYDDNKSDSVVYWAKYIDSIGKSRQELSDGLFEAYSYVCLDHLWMENYELAMNEAIRLYNLACSRNHIYGQIRCGENLGHIYQAIRRDSDAVVVFQAALDKQEEVGKKLTFSIRLVSYQLESLLRINKLDSAEVLLVKYKKLLDEQEKVNKNTGTVYPVDRYRWIMHSFYAEYYLKRKDFANARKSLDNAERFVGKETISNDFAVFAYLYIQARYNKEVGNYTAAHKYIDELLESWKTPDCLQLKADILSEAGDFKNAIQAYKDVISETSKINNEAFTRQINQLRTLYDLNDKEMQEKELEISRMNVDIKEHQLVLSMSVSVILLLILYILYFSFRRTRRLKDALLKEREALIESEKNLRVAKDKAEEANQAKTTFIANISHEVRTPLNAIVGFASLLSDSSCTQEEKEEFSSIISNNTELLLNLVNDVLCLSQIEAGNLNFSIRPVNLADCCRNSIDTIRHRVVEGVSLTFTPDDPSLLLNTDPLRLQQLLVNLLINAAKFTEKGEINLSFHSDQGANAVDLIVTDTGCGIPADKAALIFKHFEKIDEYKQGTGIGLSICQAIAGALGGTIRLDSGYTQGARFIFTHPC</sequence>
<comment type="catalytic activity">
    <reaction evidence="1">
        <text>ATP + protein L-histidine = ADP + protein N-phospho-L-histidine.</text>
        <dbReference type="EC" id="2.7.13.3"/>
    </reaction>
</comment>
<evidence type="ECO:0000313" key="10">
    <source>
        <dbReference type="Proteomes" id="UP000033047"/>
    </source>
</evidence>
<feature type="domain" description="Histidine kinase" evidence="8">
    <location>
        <begin position="480"/>
        <end position="691"/>
    </location>
</feature>
<evidence type="ECO:0000256" key="1">
    <source>
        <dbReference type="ARBA" id="ARBA00000085"/>
    </source>
</evidence>
<dbReference type="SMART" id="SM00388">
    <property type="entry name" value="HisKA"/>
    <property type="match status" value="1"/>
</dbReference>
<organism evidence="9 10">
    <name type="scientific">Parabacteroides goldsteinii DSM 19448 = WAL 12034</name>
    <dbReference type="NCBI Taxonomy" id="927665"/>
    <lineage>
        <taxon>Bacteria</taxon>
        <taxon>Pseudomonadati</taxon>
        <taxon>Bacteroidota</taxon>
        <taxon>Bacteroidia</taxon>
        <taxon>Bacteroidales</taxon>
        <taxon>Tannerellaceae</taxon>
        <taxon>Parabacteroides</taxon>
    </lineage>
</organism>
<dbReference type="InterPro" id="IPR004358">
    <property type="entry name" value="Sig_transdc_His_kin-like_C"/>
</dbReference>
<dbReference type="InterPro" id="IPR003594">
    <property type="entry name" value="HATPase_dom"/>
</dbReference>
<dbReference type="CDD" id="cd00082">
    <property type="entry name" value="HisKA"/>
    <property type="match status" value="1"/>
</dbReference>
<dbReference type="InterPro" id="IPR003661">
    <property type="entry name" value="HisK_dim/P_dom"/>
</dbReference>
<dbReference type="PANTHER" id="PTHR43711">
    <property type="entry name" value="TWO-COMPONENT HISTIDINE KINASE"/>
    <property type="match status" value="1"/>
</dbReference>
<dbReference type="FunFam" id="1.10.287.130:FF:000001">
    <property type="entry name" value="Two-component sensor histidine kinase"/>
    <property type="match status" value="1"/>
</dbReference>
<reference evidence="9 10" key="1">
    <citation type="submission" date="2013-04" db="EMBL/GenBank/DDBJ databases">
        <title>The Genome Sequence of Parabacteroides goldsteinii DSM 19448.</title>
        <authorList>
            <consortium name="The Broad Institute Genomics Platform"/>
            <person name="Earl A."/>
            <person name="Ward D."/>
            <person name="Feldgarden M."/>
            <person name="Gevers D."/>
            <person name="Martens E."/>
            <person name="Sakamoto M."/>
            <person name="Benno Y."/>
            <person name="Song Y."/>
            <person name="Liu C."/>
            <person name="Lee J."/>
            <person name="Bolanos M."/>
            <person name="Vaisanen M.L."/>
            <person name="Finegold S.M."/>
            <person name="Walker B."/>
            <person name="Young S."/>
            <person name="Zeng Q."/>
            <person name="Gargeya S."/>
            <person name="Fitzgerald M."/>
            <person name="Haas B."/>
            <person name="Abouelleil A."/>
            <person name="Allen A.W."/>
            <person name="Alvarado L."/>
            <person name="Arachchi H.M."/>
            <person name="Berlin A.M."/>
            <person name="Chapman S.B."/>
            <person name="Gainer-Dewar J."/>
            <person name="Goldberg J."/>
            <person name="Griggs A."/>
            <person name="Gujja S."/>
            <person name="Hansen M."/>
            <person name="Howarth C."/>
            <person name="Imamovic A."/>
            <person name="Ireland A."/>
            <person name="Larimer J."/>
            <person name="McCowan C."/>
            <person name="Murphy C."/>
            <person name="Pearson M."/>
            <person name="Poon T.W."/>
            <person name="Priest M."/>
            <person name="Roberts A."/>
            <person name="Saif S."/>
            <person name="Shea T."/>
            <person name="Sisk P."/>
            <person name="Sykes S."/>
            <person name="Wortman J."/>
            <person name="Nusbaum C."/>
            <person name="Birren B."/>
        </authorList>
    </citation>
    <scope>NUCLEOTIDE SEQUENCE [LARGE SCALE GENOMIC DNA]</scope>
    <source>
        <strain evidence="9 10">DSM 19448</strain>
    </source>
</reference>
<dbReference type="EMBL" id="AQHV01000011">
    <property type="protein sequence ID" value="KKB56437.1"/>
    <property type="molecule type" value="Genomic_DNA"/>
</dbReference>
<evidence type="ECO:0000256" key="2">
    <source>
        <dbReference type="ARBA" id="ARBA00012438"/>
    </source>
</evidence>
<keyword evidence="6" id="KW-0902">Two-component regulatory system</keyword>
<dbReference type="STRING" id="927665.HMPREF1535_02413"/>
<keyword evidence="4" id="KW-0808">Transferase</keyword>
<accession>A0A0F5JG35</accession>
<dbReference type="InterPro" id="IPR011990">
    <property type="entry name" value="TPR-like_helical_dom_sf"/>
</dbReference>
<protein>
    <recommendedName>
        <fullName evidence="2">histidine kinase</fullName>
        <ecNumber evidence="2">2.7.13.3</ecNumber>
    </recommendedName>
</protein>
<evidence type="ECO:0000259" key="8">
    <source>
        <dbReference type="PROSITE" id="PS50109"/>
    </source>
</evidence>
<keyword evidence="5" id="KW-0418">Kinase</keyword>
<evidence type="ECO:0000256" key="5">
    <source>
        <dbReference type="ARBA" id="ARBA00022777"/>
    </source>
</evidence>
<dbReference type="PANTHER" id="PTHR43711:SF26">
    <property type="entry name" value="SENSOR HISTIDINE KINASE RCSC"/>
    <property type="match status" value="1"/>
</dbReference>
<dbReference type="PRINTS" id="PR00344">
    <property type="entry name" value="BCTRLSENSOR"/>
</dbReference>
<dbReference type="AlphaFoldDB" id="A0A0F5JG35"/>
<dbReference type="SUPFAM" id="SSF55874">
    <property type="entry name" value="ATPase domain of HSP90 chaperone/DNA topoisomerase II/histidine kinase"/>
    <property type="match status" value="1"/>
</dbReference>
<name>A0A0F5JG35_9BACT</name>
<evidence type="ECO:0000313" key="9">
    <source>
        <dbReference type="EMBL" id="KKB56437.1"/>
    </source>
</evidence>
<keyword evidence="7" id="KW-0472">Membrane</keyword>
<dbReference type="InterPro" id="IPR036097">
    <property type="entry name" value="HisK_dim/P_sf"/>
</dbReference>
<feature type="transmembrane region" description="Helical" evidence="7">
    <location>
        <begin position="415"/>
        <end position="436"/>
    </location>
</feature>
<gene>
    <name evidence="9" type="ORF">HMPREF1535_02413</name>
</gene>
<dbReference type="RefSeq" id="WP_052716693.1">
    <property type="nucleotide sequence ID" value="NZ_KQ033912.1"/>
</dbReference>
<dbReference type="SUPFAM" id="SSF48452">
    <property type="entry name" value="TPR-like"/>
    <property type="match status" value="1"/>
</dbReference>
<dbReference type="Gene3D" id="1.25.40.10">
    <property type="entry name" value="Tetratricopeptide repeat domain"/>
    <property type="match status" value="1"/>
</dbReference>
<dbReference type="HOGENOM" id="CLU_023350_0_0_10"/>
<dbReference type="SUPFAM" id="SSF47384">
    <property type="entry name" value="Homodimeric domain of signal transducing histidine kinase"/>
    <property type="match status" value="1"/>
</dbReference>
<dbReference type="SMART" id="SM00387">
    <property type="entry name" value="HATPase_c"/>
    <property type="match status" value="1"/>
</dbReference>
<dbReference type="InterPro" id="IPR050736">
    <property type="entry name" value="Sensor_HK_Regulatory"/>
</dbReference>
<dbReference type="Gene3D" id="3.30.565.10">
    <property type="entry name" value="Histidine kinase-like ATPase, C-terminal domain"/>
    <property type="match status" value="1"/>
</dbReference>
<dbReference type="Gene3D" id="1.10.287.130">
    <property type="match status" value="1"/>
</dbReference>
<proteinExistence type="predicted"/>
<dbReference type="PROSITE" id="PS50109">
    <property type="entry name" value="HIS_KIN"/>
    <property type="match status" value="1"/>
</dbReference>
<evidence type="ECO:0000256" key="7">
    <source>
        <dbReference type="SAM" id="Phobius"/>
    </source>
</evidence>
<dbReference type="Proteomes" id="UP000033047">
    <property type="component" value="Unassembled WGS sequence"/>
</dbReference>